<organism evidence="1">
    <name type="scientific">marine sediment metagenome</name>
    <dbReference type="NCBI Taxonomy" id="412755"/>
    <lineage>
        <taxon>unclassified sequences</taxon>
        <taxon>metagenomes</taxon>
        <taxon>ecological metagenomes</taxon>
    </lineage>
</organism>
<name>X1M3Y0_9ZZZZ</name>
<accession>X1M3Y0</accession>
<gene>
    <name evidence="1" type="ORF">S06H3_35826</name>
</gene>
<protein>
    <recommendedName>
        <fullName evidence="2">DUF3168 domain-containing protein</fullName>
    </recommendedName>
</protein>
<dbReference type="InterPro" id="IPR053745">
    <property type="entry name" value="Viral_Tail_Comp_sf"/>
</dbReference>
<evidence type="ECO:0008006" key="2">
    <source>
        <dbReference type="Google" id="ProtNLM"/>
    </source>
</evidence>
<sequence length="129" mass="14481">MKLPTLALHGAQVTRIELLTDYVVYDENPQNVPYPYVVMGEITAKDWSDKSADGAEVYSTIHVWSRYHGRKEADEMADALTQALTSSTLALGASFEAALDRLDGYNLIVDMDGKTRHGILRFKYLIEEL</sequence>
<comment type="caution">
    <text evidence="1">The sequence shown here is derived from an EMBL/GenBank/DDBJ whole genome shotgun (WGS) entry which is preliminary data.</text>
</comment>
<dbReference type="Gene3D" id="3.30.2000.30">
    <property type="match status" value="1"/>
</dbReference>
<dbReference type="Pfam" id="PF11367">
    <property type="entry name" value="Tail_completion_gp17"/>
    <property type="match status" value="1"/>
</dbReference>
<evidence type="ECO:0000313" key="1">
    <source>
        <dbReference type="EMBL" id="GAI26033.1"/>
    </source>
</evidence>
<proteinExistence type="predicted"/>
<dbReference type="AlphaFoldDB" id="X1M3Y0"/>
<reference evidence="1" key="1">
    <citation type="journal article" date="2014" name="Front. Microbiol.">
        <title>High frequency of phylogenetically diverse reductive dehalogenase-homologous genes in deep subseafloor sedimentary metagenomes.</title>
        <authorList>
            <person name="Kawai M."/>
            <person name="Futagami T."/>
            <person name="Toyoda A."/>
            <person name="Takaki Y."/>
            <person name="Nishi S."/>
            <person name="Hori S."/>
            <person name="Arai W."/>
            <person name="Tsubouchi T."/>
            <person name="Morono Y."/>
            <person name="Uchiyama I."/>
            <person name="Ito T."/>
            <person name="Fujiyama A."/>
            <person name="Inagaki F."/>
            <person name="Takami H."/>
        </authorList>
    </citation>
    <scope>NUCLEOTIDE SEQUENCE</scope>
    <source>
        <strain evidence="1">Expedition CK06-06</strain>
    </source>
</reference>
<dbReference type="EMBL" id="BARV01021645">
    <property type="protein sequence ID" value="GAI26033.1"/>
    <property type="molecule type" value="Genomic_DNA"/>
</dbReference>
<dbReference type="InterPro" id="IPR021508">
    <property type="entry name" value="Gp17-like"/>
</dbReference>